<name>A0A2N5NCS1_9BACL</name>
<evidence type="ECO:0000259" key="2">
    <source>
        <dbReference type="Pfam" id="PF00248"/>
    </source>
</evidence>
<dbReference type="GO" id="GO:0016491">
    <property type="term" value="F:oxidoreductase activity"/>
    <property type="evidence" value="ECO:0007669"/>
    <property type="project" value="UniProtKB-KW"/>
</dbReference>
<dbReference type="InterPro" id="IPR036812">
    <property type="entry name" value="NAD(P)_OxRdtase_dom_sf"/>
</dbReference>
<dbReference type="PRINTS" id="PR00069">
    <property type="entry name" value="ALDKETRDTASE"/>
</dbReference>
<keyword evidence="4" id="KW-1185">Reference proteome</keyword>
<dbReference type="PANTHER" id="PTHR43364">
    <property type="entry name" value="NADH-SPECIFIC METHYLGLYOXAL REDUCTASE-RELATED"/>
    <property type="match status" value="1"/>
</dbReference>
<keyword evidence="1" id="KW-0560">Oxidoreductase</keyword>
<dbReference type="InterPro" id="IPR020471">
    <property type="entry name" value="AKR"/>
</dbReference>
<dbReference type="CDD" id="cd19091">
    <property type="entry name" value="AKR_PsAKR"/>
    <property type="match status" value="1"/>
</dbReference>
<dbReference type="AlphaFoldDB" id="A0A2N5NCS1"/>
<dbReference type="EMBL" id="NFEZ01000001">
    <property type="protein sequence ID" value="PLT48060.1"/>
    <property type="molecule type" value="Genomic_DNA"/>
</dbReference>
<sequence>MNYNLLGQTGVLVSEIGLGTMTFGSGEKWGVFGGLGEKEAGLLVDQAMDAGVNFFDTANIYSDGRSEEILGKALKSKRHQALIATKVRGRTGPGPNELGLSRLHLIQQVEASLKRLGTDYIDLYQVHNPDQVTDWEETLRALDDLVRSGKVRYIGHSNMTGWSILKTRGLSQLHGLHAFKSSQAYYSLAAREIEREIIPALQDQNMGLIVWSPLSGGFLSGKYTRDRQGDTEDRHATISFPPVDKDKAYAIIDTLQEIAAARETTVARIALAWVLNQAAVTCVVIGAKRPDQLQENLAASGMMLTSDERLRLDEVSRLPIEYPAWPFLEGDDSIVRKHPGSGGPG</sequence>
<evidence type="ECO:0000256" key="1">
    <source>
        <dbReference type="ARBA" id="ARBA00023002"/>
    </source>
</evidence>
<dbReference type="Pfam" id="PF00248">
    <property type="entry name" value="Aldo_ket_red"/>
    <property type="match status" value="1"/>
</dbReference>
<feature type="domain" description="NADP-dependent oxidoreductase" evidence="2">
    <location>
        <begin position="15"/>
        <end position="316"/>
    </location>
</feature>
<dbReference type="RefSeq" id="WP_101807477.1">
    <property type="nucleotide sequence ID" value="NZ_NFEZ01000001.1"/>
</dbReference>
<organism evidence="3 4">
    <name type="scientific">Paenibacillus pasadenensis</name>
    <dbReference type="NCBI Taxonomy" id="217090"/>
    <lineage>
        <taxon>Bacteria</taxon>
        <taxon>Bacillati</taxon>
        <taxon>Bacillota</taxon>
        <taxon>Bacilli</taxon>
        <taxon>Bacillales</taxon>
        <taxon>Paenibacillaceae</taxon>
        <taxon>Paenibacillus</taxon>
    </lineage>
</organism>
<dbReference type="Proteomes" id="UP000234789">
    <property type="component" value="Unassembled WGS sequence"/>
</dbReference>
<proteinExistence type="predicted"/>
<dbReference type="PANTHER" id="PTHR43364:SF18">
    <property type="entry name" value="OXIDOREDUCTASE"/>
    <property type="match status" value="1"/>
</dbReference>
<gene>
    <name evidence="3" type="ORF">B8V81_0192</name>
</gene>
<reference evidence="3 4" key="1">
    <citation type="submission" date="2017-05" db="EMBL/GenBank/DDBJ databases">
        <title>Functional genome analysis of Paenibacillus pasadenensis strain R16: insights on endophytic life style and antifungal activity.</title>
        <authorList>
            <person name="Passera A."/>
            <person name="Marcolungo L."/>
            <person name="Casati P."/>
            <person name="Brasca M."/>
            <person name="Quaglino F."/>
            <person name="Delledonne M."/>
        </authorList>
    </citation>
    <scope>NUCLEOTIDE SEQUENCE [LARGE SCALE GENOMIC DNA]</scope>
    <source>
        <strain evidence="3 4">R16</strain>
    </source>
</reference>
<accession>A0A2N5NCS1</accession>
<dbReference type="InterPro" id="IPR023210">
    <property type="entry name" value="NADP_OxRdtase_dom"/>
</dbReference>
<evidence type="ECO:0000313" key="3">
    <source>
        <dbReference type="EMBL" id="PLT48060.1"/>
    </source>
</evidence>
<evidence type="ECO:0000313" key="4">
    <source>
        <dbReference type="Proteomes" id="UP000234789"/>
    </source>
</evidence>
<protein>
    <submittedName>
        <fullName evidence="3">Oxidoreductase</fullName>
    </submittedName>
</protein>
<comment type="caution">
    <text evidence="3">The sequence shown here is derived from an EMBL/GenBank/DDBJ whole genome shotgun (WGS) entry which is preliminary data.</text>
</comment>
<dbReference type="GO" id="GO:0005829">
    <property type="term" value="C:cytosol"/>
    <property type="evidence" value="ECO:0007669"/>
    <property type="project" value="UniProtKB-ARBA"/>
</dbReference>
<dbReference type="InterPro" id="IPR050523">
    <property type="entry name" value="AKR_Detox_Biosynth"/>
</dbReference>
<dbReference type="SUPFAM" id="SSF51430">
    <property type="entry name" value="NAD(P)-linked oxidoreductase"/>
    <property type="match status" value="1"/>
</dbReference>
<dbReference type="Gene3D" id="3.20.20.100">
    <property type="entry name" value="NADP-dependent oxidoreductase domain"/>
    <property type="match status" value="1"/>
</dbReference>
<dbReference type="FunFam" id="3.20.20.100:FF:000004">
    <property type="entry name" value="Oxidoreductase, aldo/keto reductase"/>
    <property type="match status" value="1"/>
</dbReference>